<comment type="caution">
    <text evidence="2">The sequence shown here is derived from an EMBL/GenBank/DDBJ whole genome shotgun (WGS) entry which is preliminary data.</text>
</comment>
<dbReference type="InterPro" id="IPR035093">
    <property type="entry name" value="RelE/ParE_toxin_dom_sf"/>
</dbReference>
<proteinExistence type="predicted"/>
<dbReference type="SUPFAM" id="SSF143011">
    <property type="entry name" value="RelE-like"/>
    <property type="match status" value="1"/>
</dbReference>
<dbReference type="EMBL" id="DXAJ01000016">
    <property type="protein sequence ID" value="HJA01890.1"/>
    <property type="molecule type" value="Genomic_DNA"/>
</dbReference>
<protein>
    <recommendedName>
        <fullName evidence="1">Endoribonuclease YoeB</fullName>
    </recommendedName>
</protein>
<evidence type="ECO:0000313" key="2">
    <source>
        <dbReference type="EMBL" id="HJA01890.1"/>
    </source>
</evidence>
<reference evidence="2" key="2">
    <citation type="submission" date="2021-04" db="EMBL/GenBank/DDBJ databases">
        <authorList>
            <person name="Gilroy R."/>
        </authorList>
    </citation>
    <scope>NUCLEOTIDE SEQUENCE</scope>
    <source>
        <strain evidence="2">CHK156-179</strain>
    </source>
</reference>
<dbReference type="Proteomes" id="UP000824221">
    <property type="component" value="Unassembled WGS sequence"/>
</dbReference>
<organism evidence="2 3">
    <name type="scientific">Candidatus Gallimonas gallistercoris</name>
    <dbReference type="NCBI Taxonomy" id="2838602"/>
    <lineage>
        <taxon>Bacteria</taxon>
        <taxon>Bacillati</taxon>
        <taxon>Bacillota</taxon>
        <taxon>Clostridia</taxon>
        <taxon>Candidatus Gallimonas</taxon>
    </lineage>
</organism>
<gene>
    <name evidence="2" type="ORF">H9797_00720</name>
</gene>
<evidence type="ECO:0000313" key="3">
    <source>
        <dbReference type="Proteomes" id="UP000824221"/>
    </source>
</evidence>
<dbReference type="Pfam" id="PF06769">
    <property type="entry name" value="YoeB_toxin"/>
    <property type="match status" value="1"/>
</dbReference>
<dbReference type="NCBIfam" id="TIGR02116">
    <property type="entry name" value="toxin_Txe_YoeB"/>
    <property type="match status" value="1"/>
</dbReference>
<dbReference type="GO" id="GO:0004519">
    <property type="term" value="F:endonuclease activity"/>
    <property type="evidence" value="ECO:0007669"/>
    <property type="project" value="InterPro"/>
</dbReference>
<dbReference type="InterPro" id="IPR009614">
    <property type="entry name" value="YoeB_toxin"/>
</dbReference>
<evidence type="ECO:0000256" key="1">
    <source>
        <dbReference type="ARBA" id="ARBA00050056"/>
    </source>
</evidence>
<reference evidence="2" key="1">
    <citation type="journal article" date="2021" name="PeerJ">
        <title>Extensive microbial diversity within the chicken gut microbiome revealed by metagenomics and culture.</title>
        <authorList>
            <person name="Gilroy R."/>
            <person name="Ravi A."/>
            <person name="Getino M."/>
            <person name="Pursley I."/>
            <person name="Horton D.L."/>
            <person name="Alikhan N.F."/>
            <person name="Baker D."/>
            <person name="Gharbi K."/>
            <person name="Hall N."/>
            <person name="Watson M."/>
            <person name="Adriaenssens E.M."/>
            <person name="Foster-Nyarko E."/>
            <person name="Jarju S."/>
            <person name="Secka A."/>
            <person name="Antonio M."/>
            <person name="Oren A."/>
            <person name="Chaudhuri R.R."/>
            <person name="La Ragione R."/>
            <person name="Hildebrand F."/>
            <person name="Pallen M.J."/>
        </authorList>
    </citation>
    <scope>NUCLEOTIDE SEQUENCE</scope>
    <source>
        <strain evidence="2">CHK156-179</strain>
    </source>
</reference>
<dbReference type="Gene3D" id="3.30.2310.20">
    <property type="entry name" value="RelE-like"/>
    <property type="match status" value="1"/>
</dbReference>
<dbReference type="GO" id="GO:0006401">
    <property type="term" value="P:RNA catabolic process"/>
    <property type="evidence" value="ECO:0007669"/>
    <property type="project" value="InterPro"/>
</dbReference>
<sequence>MSWEIVFTRQAEKDLSRIAQSPLKAKAFRLLSVLEEDPFCPPWEKLTDLDHVYSRRINLQHRLVYKVMEQEKTIVIIRMWTHYGEN</sequence>
<dbReference type="AlphaFoldDB" id="A0A9D2KEF2"/>
<name>A0A9D2KEF2_9FIRM</name>
<accession>A0A9D2KEF2</accession>